<dbReference type="AlphaFoldDB" id="A0AAQ3JLU6"/>
<evidence type="ECO:0000313" key="2">
    <source>
        <dbReference type="Proteomes" id="UP001327560"/>
    </source>
</evidence>
<proteinExistence type="predicted"/>
<accession>A0AAQ3JLU6</accession>
<organism evidence="1 2">
    <name type="scientific">Canna indica</name>
    <name type="common">Indian-shot</name>
    <dbReference type="NCBI Taxonomy" id="4628"/>
    <lineage>
        <taxon>Eukaryota</taxon>
        <taxon>Viridiplantae</taxon>
        <taxon>Streptophyta</taxon>
        <taxon>Embryophyta</taxon>
        <taxon>Tracheophyta</taxon>
        <taxon>Spermatophyta</taxon>
        <taxon>Magnoliopsida</taxon>
        <taxon>Liliopsida</taxon>
        <taxon>Zingiberales</taxon>
        <taxon>Cannaceae</taxon>
        <taxon>Canna</taxon>
    </lineage>
</organism>
<name>A0AAQ3JLU6_9LILI</name>
<keyword evidence="2" id="KW-1185">Reference proteome</keyword>
<reference evidence="1 2" key="1">
    <citation type="submission" date="2023-10" db="EMBL/GenBank/DDBJ databases">
        <title>Chromosome-scale genome assembly provides insights into flower coloration mechanisms of Canna indica.</title>
        <authorList>
            <person name="Li C."/>
        </authorList>
    </citation>
    <scope>NUCLEOTIDE SEQUENCE [LARGE SCALE GENOMIC DNA]</scope>
    <source>
        <tissue evidence="1">Flower</tissue>
    </source>
</reference>
<dbReference type="EMBL" id="CP136890">
    <property type="protein sequence ID" value="WOK92223.1"/>
    <property type="molecule type" value="Genomic_DNA"/>
</dbReference>
<gene>
    <name evidence="1" type="ORF">Cni_G00914</name>
</gene>
<sequence>MLILCVFAALPEKLQPYELLQKLGAVPIRTNTGHDYLTCRVPDETTKQIGYKAQGTITVRTHP</sequence>
<protein>
    <submittedName>
        <fullName evidence="1">Uncharacterized protein</fullName>
    </submittedName>
</protein>
<evidence type="ECO:0000313" key="1">
    <source>
        <dbReference type="EMBL" id="WOK92223.1"/>
    </source>
</evidence>
<dbReference type="Proteomes" id="UP001327560">
    <property type="component" value="Chromosome 1"/>
</dbReference>